<protein>
    <submittedName>
        <fullName evidence="2">1515_t:CDS:1</fullName>
    </submittedName>
</protein>
<proteinExistence type="predicted"/>
<comment type="caution">
    <text evidence="2">The sequence shown here is derived from an EMBL/GenBank/DDBJ whole genome shotgun (WGS) entry which is preliminary data.</text>
</comment>
<evidence type="ECO:0000313" key="2">
    <source>
        <dbReference type="EMBL" id="CAG8659069.1"/>
    </source>
</evidence>
<evidence type="ECO:0000313" key="3">
    <source>
        <dbReference type="Proteomes" id="UP000789831"/>
    </source>
</evidence>
<gene>
    <name evidence="2" type="ORF">AGERDE_LOCUS11725</name>
</gene>
<feature type="region of interest" description="Disordered" evidence="1">
    <location>
        <begin position="23"/>
        <end position="44"/>
    </location>
</feature>
<accession>A0A9N9E5F9</accession>
<reference evidence="2" key="1">
    <citation type="submission" date="2021-06" db="EMBL/GenBank/DDBJ databases">
        <authorList>
            <person name="Kallberg Y."/>
            <person name="Tangrot J."/>
            <person name="Rosling A."/>
        </authorList>
    </citation>
    <scope>NUCLEOTIDE SEQUENCE</scope>
    <source>
        <strain evidence="2">MT106</strain>
    </source>
</reference>
<keyword evidence="3" id="KW-1185">Reference proteome</keyword>
<organism evidence="2 3">
    <name type="scientific">Ambispora gerdemannii</name>
    <dbReference type="NCBI Taxonomy" id="144530"/>
    <lineage>
        <taxon>Eukaryota</taxon>
        <taxon>Fungi</taxon>
        <taxon>Fungi incertae sedis</taxon>
        <taxon>Mucoromycota</taxon>
        <taxon>Glomeromycotina</taxon>
        <taxon>Glomeromycetes</taxon>
        <taxon>Archaeosporales</taxon>
        <taxon>Ambisporaceae</taxon>
        <taxon>Ambispora</taxon>
    </lineage>
</organism>
<dbReference type="Proteomes" id="UP000789831">
    <property type="component" value="Unassembled WGS sequence"/>
</dbReference>
<dbReference type="AlphaFoldDB" id="A0A9N9E5F9"/>
<feature type="non-terminal residue" evidence="2">
    <location>
        <position position="44"/>
    </location>
</feature>
<evidence type="ECO:0000256" key="1">
    <source>
        <dbReference type="SAM" id="MobiDB-lite"/>
    </source>
</evidence>
<sequence>MFIKSLRLYIHGVDEIFASHEKKSTVKDPFPPNEMPQRRNITIG</sequence>
<name>A0A9N9E5F9_9GLOM</name>
<dbReference type="EMBL" id="CAJVPL010005561">
    <property type="protein sequence ID" value="CAG8659069.1"/>
    <property type="molecule type" value="Genomic_DNA"/>
</dbReference>